<dbReference type="GO" id="GO:0006580">
    <property type="term" value="P:ethanolamine metabolic process"/>
    <property type="evidence" value="ECO:0007669"/>
    <property type="project" value="TreeGrafter"/>
</dbReference>
<feature type="domain" description="GP-PDE" evidence="1">
    <location>
        <begin position="1"/>
        <end position="253"/>
    </location>
</feature>
<dbReference type="GO" id="GO:0008889">
    <property type="term" value="F:glycerophosphodiester phosphodiesterase activity"/>
    <property type="evidence" value="ECO:0007669"/>
    <property type="project" value="TreeGrafter"/>
</dbReference>
<dbReference type="InterPro" id="IPR017946">
    <property type="entry name" value="PLC-like_Pdiesterase_TIM-brl"/>
</dbReference>
<evidence type="ECO:0000313" key="2">
    <source>
        <dbReference type="EMBL" id="SKC83288.1"/>
    </source>
</evidence>
<dbReference type="PROSITE" id="PS51704">
    <property type="entry name" value="GP_PDE"/>
    <property type="match status" value="1"/>
</dbReference>
<evidence type="ECO:0000259" key="1">
    <source>
        <dbReference type="PROSITE" id="PS51704"/>
    </source>
</evidence>
<dbReference type="EMBL" id="FUZU01000003">
    <property type="protein sequence ID" value="SKC83288.1"/>
    <property type="molecule type" value="Genomic_DNA"/>
</dbReference>
<dbReference type="AlphaFoldDB" id="A0A1T5M629"/>
<dbReference type="SUPFAM" id="SSF51695">
    <property type="entry name" value="PLC-like phosphodiesterases"/>
    <property type="match status" value="1"/>
</dbReference>
<dbReference type="GO" id="GO:0005886">
    <property type="term" value="C:plasma membrane"/>
    <property type="evidence" value="ECO:0007669"/>
    <property type="project" value="TreeGrafter"/>
</dbReference>
<sequence length="260" mass="29812">MVISHRGDWRNAPENSLQAIRNCIAMGVDIVEIDIQKTKDGQLVLMHDKTLDRTTTGKGNVSAWTLDSLKTLFLRDGIGHTTAHKIPTLEEAMRAAKDYIMVNLDKCYDYFPQAYSILEKTQTVDHVILKGSNKTVEAVKKDLAIYLNQIYFMPIVNLDKPGAEQMIRDFQQHLKPVAIEFVFSSDTSRVISKFNEIKQKGSRIWVNSLWSELCAGHDDERAVVDIDKNYGWILMKGTNMVQTDRPLLWIEYLFNHHTVK</sequence>
<keyword evidence="3" id="KW-1185">Reference proteome</keyword>
<accession>A0A1T5M629</accession>
<dbReference type="CDD" id="cd08566">
    <property type="entry name" value="GDPD_AtGDE_like"/>
    <property type="match status" value="1"/>
</dbReference>
<name>A0A1T5M629_9BACT</name>
<protein>
    <submittedName>
        <fullName evidence="2">Glycerophosphoryl diester phosphodiesterase</fullName>
    </submittedName>
</protein>
<gene>
    <name evidence="2" type="ORF">SAMN05660236_4408</name>
</gene>
<dbReference type="Pfam" id="PF16387">
    <property type="entry name" value="DUF4996"/>
    <property type="match status" value="1"/>
</dbReference>
<dbReference type="InterPro" id="IPR030395">
    <property type="entry name" value="GP_PDE_dom"/>
</dbReference>
<dbReference type="Pfam" id="PF03009">
    <property type="entry name" value="GDPD"/>
    <property type="match status" value="1"/>
</dbReference>
<dbReference type="InterPro" id="IPR032160">
    <property type="entry name" value="DUF4996"/>
</dbReference>
<dbReference type="GO" id="GO:0006644">
    <property type="term" value="P:phospholipid metabolic process"/>
    <property type="evidence" value="ECO:0007669"/>
    <property type="project" value="TreeGrafter"/>
</dbReference>
<dbReference type="Gene3D" id="3.20.20.190">
    <property type="entry name" value="Phosphatidylinositol (PI) phosphodiesterase"/>
    <property type="match status" value="1"/>
</dbReference>
<proteinExistence type="predicted"/>
<dbReference type="PANTHER" id="PTHR46320:SF1">
    <property type="entry name" value="GLYCEROPHOSPHODIESTER PHOSPHODIESTERASE 1"/>
    <property type="match status" value="1"/>
</dbReference>
<dbReference type="PANTHER" id="PTHR46320">
    <property type="entry name" value="GLYCEROPHOSPHODIESTER PHOSPHODIESTERASE 1"/>
    <property type="match status" value="1"/>
</dbReference>
<dbReference type="STRING" id="688867.SAMN05660236_4408"/>
<reference evidence="2 3" key="1">
    <citation type="submission" date="2017-02" db="EMBL/GenBank/DDBJ databases">
        <authorList>
            <person name="Peterson S.W."/>
        </authorList>
    </citation>
    <scope>NUCLEOTIDE SEQUENCE [LARGE SCALE GENOMIC DNA]</scope>
    <source>
        <strain evidence="2 3">DSM 25262</strain>
    </source>
</reference>
<organism evidence="2 3">
    <name type="scientific">Ohtaekwangia koreensis</name>
    <dbReference type="NCBI Taxonomy" id="688867"/>
    <lineage>
        <taxon>Bacteria</taxon>
        <taxon>Pseudomonadati</taxon>
        <taxon>Bacteroidota</taxon>
        <taxon>Cytophagia</taxon>
        <taxon>Cytophagales</taxon>
        <taxon>Fulvivirgaceae</taxon>
        <taxon>Ohtaekwangia</taxon>
    </lineage>
</organism>
<dbReference type="Proteomes" id="UP000190961">
    <property type="component" value="Unassembled WGS sequence"/>
</dbReference>
<evidence type="ECO:0000313" key="3">
    <source>
        <dbReference type="Proteomes" id="UP000190961"/>
    </source>
</evidence>
<dbReference type="GO" id="GO:0070291">
    <property type="term" value="P:N-acylethanolamine metabolic process"/>
    <property type="evidence" value="ECO:0007669"/>
    <property type="project" value="TreeGrafter"/>
</dbReference>